<name>A0A200PVN0_MACCD</name>
<dbReference type="PANTHER" id="PTHR31920">
    <property type="entry name" value="B3 DOMAIN-CONTAINING"/>
    <property type="match status" value="1"/>
</dbReference>
<feature type="compositionally biased region" description="Polar residues" evidence="6">
    <location>
        <begin position="263"/>
        <end position="273"/>
    </location>
</feature>
<dbReference type="InParanoid" id="A0A200PVN0"/>
<keyword evidence="2" id="KW-0805">Transcription regulation</keyword>
<dbReference type="STRING" id="56857.A0A200PVN0"/>
<dbReference type="OrthoDB" id="1688597at2759"/>
<feature type="region of interest" description="Disordered" evidence="6">
    <location>
        <begin position="253"/>
        <end position="276"/>
    </location>
</feature>
<comment type="subcellular location">
    <subcellularLocation>
        <location evidence="1">Nucleus</location>
    </subcellularLocation>
</comment>
<dbReference type="FunCoup" id="A0A200PVN0">
    <property type="interactions" value="3023"/>
</dbReference>
<gene>
    <name evidence="8" type="ORF">BVC80_9099g57</name>
</gene>
<dbReference type="InterPro" id="IPR015300">
    <property type="entry name" value="DNA-bd_pseudobarrel_sf"/>
</dbReference>
<keyword evidence="4" id="KW-0804">Transcription</keyword>
<keyword evidence="5" id="KW-0539">Nucleus</keyword>
<evidence type="ECO:0000259" key="7">
    <source>
        <dbReference type="PROSITE" id="PS50863"/>
    </source>
</evidence>
<dbReference type="AlphaFoldDB" id="A0A200PVN0"/>
<dbReference type="EMBL" id="MVGT01003956">
    <property type="protein sequence ID" value="OVA02262.1"/>
    <property type="molecule type" value="Genomic_DNA"/>
</dbReference>
<sequence>MQSFLLENVEEGTTDSFRGSGVIRIMYSRDQGNFNFQISDLPRNFVRKFEKELSDVAIVMVPCGTIWRVELRKAKGEIWFEKGWQEFMDYYSIGIGHFLIFRYDGNSHFHVIIFDMSACEIEYPCHTKDLEESNHERICQTPATEESDSVEMLDVRFPCLTCGSRKKVIDKFESQQTTNTMYLKPMTRLPFSRHHIAAKTIAPTSDADLGSYNKNKPKVRFLVKGNELDPIEHNRCEKFGFIFKDEPEVVTIDSDSENDDEPTMTTLHKSSSSRARDNYYSTKKKIDTRISLSPSSQYLDVDLNKGKLKRPKTDEVEANRVNRRTEPGCHDSALQEEASADVGITRRSNSVEAVIADLKERAIEAARAFKSENPFCVIIMRPTYLYNGSFVHIPRDFAKAYLIKKNRNAILRVPHGRTWHVQCDIGKYYTRLGSGWKKFVSDNQLNECDVCVFELVDRNNSEMNVSVFRVF</sequence>
<evidence type="ECO:0000256" key="2">
    <source>
        <dbReference type="ARBA" id="ARBA00023015"/>
    </source>
</evidence>
<comment type="caution">
    <text evidence="8">The sequence shown here is derived from an EMBL/GenBank/DDBJ whole genome shotgun (WGS) entry which is preliminary data.</text>
</comment>
<feature type="domain" description="TF-B3" evidence="7">
    <location>
        <begin position="376"/>
        <end position="471"/>
    </location>
</feature>
<organism evidence="8 9">
    <name type="scientific">Macleaya cordata</name>
    <name type="common">Five-seeded plume-poppy</name>
    <name type="synonym">Bocconia cordata</name>
    <dbReference type="NCBI Taxonomy" id="56857"/>
    <lineage>
        <taxon>Eukaryota</taxon>
        <taxon>Viridiplantae</taxon>
        <taxon>Streptophyta</taxon>
        <taxon>Embryophyta</taxon>
        <taxon>Tracheophyta</taxon>
        <taxon>Spermatophyta</taxon>
        <taxon>Magnoliopsida</taxon>
        <taxon>Ranunculales</taxon>
        <taxon>Papaveraceae</taxon>
        <taxon>Papaveroideae</taxon>
        <taxon>Macleaya</taxon>
    </lineage>
</organism>
<dbReference type="PANTHER" id="PTHR31920:SF37">
    <property type="entry name" value="B3 DOMAIN-CONTAINING TRANSCRIPTION FACTOR VRN1"/>
    <property type="match status" value="1"/>
</dbReference>
<evidence type="ECO:0000256" key="6">
    <source>
        <dbReference type="SAM" id="MobiDB-lite"/>
    </source>
</evidence>
<dbReference type="Proteomes" id="UP000195402">
    <property type="component" value="Unassembled WGS sequence"/>
</dbReference>
<dbReference type="OMA" id="HERICQT"/>
<proteinExistence type="predicted"/>
<accession>A0A200PVN0</accession>
<evidence type="ECO:0000256" key="4">
    <source>
        <dbReference type="ARBA" id="ARBA00023163"/>
    </source>
</evidence>
<dbReference type="InterPro" id="IPR050655">
    <property type="entry name" value="Plant_B3_domain"/>
</dbReference>
<evidence type="ECO:0000256" key="5">
    <source>
        <dbReference type="ARBA" id="ARBA00023242"/>
    </source>
</evidence>
<protein>
    <submittedName>
        <fullName evidence="8">B3 DNA binding domain</fullName>
    </submittedName>
</protein>
<evidence type="ECO:0000313" key="9">
    <source>
        <dbReference type="Proteomes" id="UP000195402"/>
    </source>
</evidence>
<evidence type="ECO:0000256" key="1">
    <source>
        <dbReference type="ARBA" id="ARBA00004123"/>
    </source>
</evidence>
<evidence type="ECO:0000256" key="3">
    <source>
        <dbReference type="ARBA" id="ARBA00023125"/>
    </source>
</evidence>
<dbReference type="CDD" id="cd10017">
    <property type="entry name" value="B3_DNA"/>
    <property type="match status" value="2"/>
</dbReference>
<feature type="domain" description="TF-B3" evidence="7">
    <location>
        <begin position="41"/>
        <end position="117"/>
    </location>
</feature>
<dbReference type="SMART" id="SM01019">
    <property type="entry name" value="B3"/>
    <property type="match status" value="2"/>
</dbReference>
<evidence type="ECO:0000313" key="8">
    <source>
        <dbReference type="EMBL" id="OVA02262.1"/>
    </source>
</evidence>
<dbReference type="PROSITE" id="PS50863">
    <property type="entry name" value="B3"/>
    <property type="match status" value="2"/>
</dbReference>
<dbReference type="Gene3D" id="2.40.330.10">
    <property type="entry name" value="DNA-binding pseudobarrel domain"/>
    <property type="match status" value="2"/>
</dbReference>
<keyword evidence="3" id="KW-0238">DNA-binding</keyword>
<dbReference type="InterPro" id="IPR003340">
    <property type="entry name" value="B3_DNA-bd"/>
</dbReference>
<keyword evidence="9" id="KW-1185">Reference proteome</keyword>
<dbReference type="SUPFAM" id="SSF101936">
    <property type="entry name" value="DNA-binding pseudobarrel domain"/>
    <property type="match status" value="2"/>
</dbReference>
<reference evidence="8 9" key="1">
    <citation type="journal article" date="2017" name="Mol. Plant">
        <title>The Genome of Medicinal Plant Macleaya cordata Provides New Insights into Benzylisoquinoline Alkaloids Metabolism.</title>
        <authorList>
            <person name="Liu X."/>
            <person name="Liu Y."/>
            <person name="Huang P."/>
            <person name="Ma Y."/>
            <person name="Qing Z."/>
            <person name="Tang Q."/>
            <person name="Cao H."/>
            <person name="Cheng P."/>
            <person name="Zheng Y."/>
            <person name="Yuan Z."/>
            <person name="Zhou Y."/>
            <person name="Liu J."/>
            <person name="Tang Z."/>
            <person name="Zhuo Y."/>
            <person name="Zhang Y."/>
            <person name="Yu L."/>
            <person name="Huang J."/>
            <person name="Yang P."/>
            <person name="Peng Q."/>
            <person name="Zhang J."/>
            <person name="Jiang W."/>
            <person name="Zhang Z."/>
            <person name="Lin K."/>
            <person name="Ro D.K."/>
            <person name="Chen X."/>
            <person name="Xiong X."/>
            <person name="Shang Y."/>
            <person name="Huang S."/>
            <person name="Zeng J."/>
        </authorList>
    </citation>
    <scope>NUCLEOTIDE SEQUENCE [LARGE SCALE GENOMIC DNA]</scope>
    <source>
        <strain evidence="9">cv. BLH2017</strain>
        <tissue evidence="8">Root</tissue>
    </source>
</reference>
<dbReference type="GO" id="GO:0003677">
    <property type="term" value="F:DNA binding"/>
    <property type="evidence" value="ECO:0007669"/>
    <property type="project" value="UniProtKB-KW"/>
</dbReference>
<dbReference type="GO" id="GO:0005634">
    <property type="term" value="C:nucleus"/>
    <property type="evidence" value="ECO:0007669"/>
    <property type="project" value="UniProtKB-SubCell"/>
</dbReference>
<dbReference type="Pfam" id="PF02362">
    <property type="entry name" value="B3"/>
    <property type="match status" value="2"/>
</dbReference>